<evidence type="ECO:0000313" key="5">
    <source>
        <dbReference type="EMBL" id="TGE35121.1"/>
    </source>
</evidence>
<dbReference type="PROSITE" id="PS50995">
    <property type="entry name" value="HTH_MARR_2"/>
    <property type="match status" value="1"/>
</dbReference>
<dbReference type="Gene3D" id="1.10.10.10">
    <property type="entry name" value="Winged helix-like DNA-binding domain superfamily/Winged helix DNA-binding domain"/>
    <property type="match status" value="1"/>
</dbReference>
<dbReference type="PANTHER" id="PTHR42756:SF2">
    <property type="entry name" value="MARR FAMILY REGULATORY PROTEIN"/>
    <property type="match status" value="1"/>
</dbReference>
<dbReference type="RefSeq" id="WP_135552430.1">
    <property type="nucleotide sequence ID" value="NZ_SPQQ01000019.1"/>
</dbReference>
<dbReference type="GO" id="GO:0003700">
    <property type="term" value="F:DNA-binding transcription factor activity"/>
    <property type="evidence" value="ECO:0007669"/>
    <property type="project" value="InterPro"/>
</dbReference>
<reference evidence="5 6" key="1">
    <citation type="submission" date="2019-03" db="EMBL/GenBank/DDBJ databases">
        <title>Draft Genome Sequence of Desulfosporosinus fructosivorans Strain 63.6F, Isolated from Marine Sediment in the Baltic Sea.</title>
        <authorList>
            <person name="Hausmann B."/>
            <person name="Vandieken V."/>
            <person name="Pjevac P."/>
            <person name="Schreck K."/>
            <person name="Herbold C.W."/>
            <person name="Loy A."/>
        </authorList>
    </citation>
    <scope>NUCLEOTIDE SEQUENCE [LARGE SCALE GENOMIC DNA]</scope>
    <source>
        <strain evidence="5 6">63.6F</strain>
    </source>
</reference>
<dbReference type="InterPro" id="IPR000835">
    <property type="entry name" value="HTH_MarR-typ"/>
</dbReference>
<evidence type="ECO:0000256" key="1">
    <source>
        <dbReference type="ARBA" id="ARBA00023015"/>
    </source>
</evidence>
<keyword evidence="3" id="KW-0804">Transcription</keyword>
<dbReference type="Proteomes" id="UP000298460">
    <property type="component" value="Unassembled WGS sequence"/>
</dbReference>
<dbReference type="GO" id="GO:0003677">
    <property type="term" value="F:DNA binding"/>
    <property type="evidence" value="ECO:0007669"/>
    <property type="project" value="UniProtKB-KW"/>
</dbReference>
<proteinExistence type="predicted"/>
<accession>A0A4Z0QWB0</accession>
<evidence type="ECO:0000256" key="3">
    <source>
        <dbReference type="ARBA" id="ARBA00023163"/>
    </source>
</evidence>
<keyword evidence="1" id="KW-0805">Transcription regulation</keyword>
<dbReference type="Pfam" id="PF01047">
    <property type="entry name" value="MarR"/>
    <property type="match status" value="1"/>
</dbReference>
<dbReference type="SMART" id="SM00347">
    <property type="entry name" value="HTH_MARR"/>
    <property type="match status" value="1"/>
</dbReference>
<evidence type="ECO:0000256" key="2">
    <source>
        <dbReference type="ARBA" id="ARBA00023125"/>
    </source>
</evidence>
<gene>
    <name evidence="5" type="ORF">E4K67_26885</name>
</gene>
<organism evidence="5 6">
    <name type="scientific">Desulfosporosinus fructosivorans</name>
    <dbReference type="NCBI Taxonomy" id="2018669"/>
    <lineage>
        <taxon>Bacteria</taxon>
        <taxon>Bacillati</taxon>
        <taxon>Bacillota</taxon>
        <taxon>Clostridia</taxon>
        <taxon>Eubacteriales</taxon>
        <taxon>Desulfitobacteriaceae</taxon>
        <taxon>Desulfosporosinus</taxon>
    </lineage>
</organism>
<dbReference type="PROSITE" id="PS01117">
    <property type="entry name" value="HTH_MARR_1"/>
    <property type="match status" value="1"/>
</dbReference>
<dbReference type="PRINTS" id="PR00598">
    <property type="entry name" value="HTHMARR"/>
</dbReference>
<keyword evidence="2" id="KW-0238">DNA-binding</keyword>
<dbReference type="InterPro" id="IPR036388">
    <property type="entry name" value="WH-like_DNA-bd_sf"/>
</dbReference>
<evidence type="ECO:0000313" key="6">
    <source>
        <dbReference type="Proteomes" id="UP000298460"/>
    </source>
</evidence>
<dbReference type="InterPro" id="IPR036390">
    <property type="entry name" value="WH_DNA-bd_sf"/>
</dbReference>
<comment type="caution">
    <text evidence="5">The sequence shown here is derived from an EMBL/GenBank/DDBJ whole genome shotgun (WGS) entry which is preliminary data.</text>
</comment>
<dbReference type="PANTHER" id="PTHR42756">
    <property type="entry name" value="TRANSCRIPTIONAL REGULATOR, MARR"/>
    <property type="match status" value="1"/>
</dbReference>
<dbReference type="EMBL" id="SPQQ01000019">
    <property type="protein sequence ID" value="TGE35121.1"/>
    <property type="molecule type" value="Genomic_DNA"/>
</dbReference>
<feature type="domain" description="HTH marR-type" evidence="4">
    <location>
        <begin position="1"/>
        <end position="135"/>
    </location>
</feature>
<dbReference type="AlphaFoldDB" id="A0A4Z0QWB0"/>
<keyword evidence="6" id="KW-1185">Reference proteome</keyword>
<dbReference type="SUPFAM" id="SSF46785">
    <property type="entry name" value="Winged helix' DNA-binding domain"/>
    <property type="match status" value="1"/>
</dbReference>
<protein>
    <submittedName>
        <fullName evidence="5">MarR family transcriptional regulator</fullName>
    </submittedName>
</protein>
<dbReference type="OrthoDB" id="6462103at2"/>
<evidence type="ECO:0000259" key="4">
    <source>
        <dbReference type="PROSITE" id="PS50995"/>
    </source>
</evidence>
<sequence length="157" mass="18301">MSQERFGKHISLIYRYSQIFMDQNLSNYNLGSGQYVFLLNLLQNKGVNQEKLSNILMINKATTARAIKKLEKEGYVVRNTSNEDKRSYELYPTEKAEAIEAVLMKLLDTWNGILLKDFSDEEKDQLFILIEKVGNNLFNNLEHFGNHDEDMDLENID</sequence>
<name>A0A4Z0QWB0_9FIRM</name>
<dbReference type="InterPro" id="IPR023187">
    <property type="entry name" value="Tscrpt_reg_MarR-type_CS"/>
</dbReference>